<name>A0ABW2HSZ9_9ACTN</name>
<dbReference type="RefSeq" id="WP_378970244.1">
    <property type="nucleotide sequence ID" value="NZ_JBHTBJ010000013.1"/>
</dbReference>
<comment type="caution">
    <text evidence="1">The sequence shown here is derived from an EMBL/GenBank/DDBJ whole genome shotgun (WGS) entry which is preliminary data.</text>
</comment>
<gene>
    <name evidence="1" type="ORF">ACFQS1_19685</name>
</gene>
<evidence type="ECO:0000313" key="2">
    <source>
        <dbReference type="Proteomes" id="UP001596548"/>
    </source>
</evidence>
<accession>A0ABW2HSZ9</accession>
<keyword evidence="2" id="KW-1185">Reference proteome</keyword>
<protein>
    <submittedName>
        <fullName evidence="1">HK97-gp10 family putative phage morphogenesis protein</fullName>
    </submittedName>
</protein>
<evidence type="ECO:0000313" key="1">
    <source>
        <dbReference type="EMBL" id="MFC7276220.1"/>
    </source>
</evidence>
<organism evidence="1 2">
    <name type="scientific">Paractinoplanes rhizophilus</name>
    <dbReference type="NCBI Taxonomy" id="1416877"/>
    <lineage>
        <taxon>Bacteria</taxon>
        <taxon>Bacillati</taxon>
        <taxon>Actinomycetota</taxon>
        <taxon>Actinomycetes</taxon>
        <taxon>Micromonosporales</taxon>
        <taxon>Micromonosporaceae</taxon>
        <taxon>Paractinoplanes</taxon>
    </lineage>
</organism>
<sequence>MKVSHEPTDPRALHEIANSDEVQQELLKLAKDIRRDARQLAPKKTGTLARGIVIEEITDLETGIEGYAVGWSDKAFYGWIVEEGSEKEPAKPHLVPAAIKNGAKSGFGGGEVR</sequence>
<dbReference type="NCBIfam" id="TIGR01725">
    <property type="entry name" value="phge_HK97_gp10"/>
    <property type="match status" value="1"/>
</dbReference>
<dbReference type="EMBL" id="JBHTBJ010000013">
    <property type="protein sequence ID" value="MFC7276220.1"/>
    <property type="molecule type" value="Genomic_DNA"/>
</dbReference>
<dbReference type="InterPro" id="IPR010064">
    <property type="entry name" value="HK97-gp10_tail"/>
</dbReference>
<dbReference type="Proteomes" id="UP001596548">
    <property type="component" value="Unassembled WGS sequence"/>
</dbReference>
<dbReference type="Pfam" id="PF04883">
    <property type="entry name" value="HK97-gp10_like"/>
    <property type="match status" value="1"/>
</dbReference>
<proteinExistence type="predicted"/>
<reference evidence="2" key="1">
    <citation type="journal article" date="2019" name="Int. J. Syst. Evol. Microbiol.">
        <title>The Global Catalogue of Microorganisms (GCM) 10K type strain sequencing project: providing services to taxonomists for standard genome sequencing and annotation.</title>
        <authorList>
            <consortium name="The Broad Institute Genomics Platform"/>
            <consortium name="The Broad Institute Genome Sequencing Center for Infectious Disease"/>
            <person name="Wu L."/>
            <person name="Ma J."/>
        </authorList>
    </citation>
    <scope>NUCLEOTIDE SEQUENCE [LARGE SCALE GENOMIC DNA]</scope>
    <source>
        <strain evidence="2">XZYJT-10</strain>
    </source>
</reference>